<dbReference type="InterPro" id="IPR052607">
    <property type="entry name" value="CEP104-like"/>
</dbReference>
<name>A0A367ILK2_RHIST</name>
<dbReference type="EMBL" id="PJQM01007156">
    <property type="protein sequence ID" value="RCH78545.1"/>
    <property type="molecule type" value="Genomic_DNA"/>
</dbReference>
<proteinExistence type="predicted"/>
<dbReference type="SUPFAM" id="SSF48371">
    <property type="entry name" value="ARM repeat"/>
    <property type="match status" value="1"/>
</dbReference>
<feature type="compositionally biased region" description="Basic and acidic residues" evidence="1">
    <location>
        <begin position="388"/>
        <end position="400"/>
    </location>
</feature>
<sequence>DDMREIKQTAETLLKQADLCITSDGQLIPLETTKAQKRLSGAPKIPEEDDDEPEMSPRKPTGNPESIPEPILDEEREPFMLPIHVFGEDTVACLLSIKSKCRGRGLGQMEAKMDEVCQLAQSDTLGDLPLLFEEDFESDQAIEDFVNASLMLIQETVMDSREAIVTLVISIWHQLVDFCQEAVVETELTMDWVERAFCGLLKRTSDSHQRIRQDATSLILVLVQVYSVPPYTLIPLYVGKPERLLHNHKEAKFRIQLVETTVRKLAVKGNKKKDGFVSLEDVMEFVVAYLRHSHEDVREAAVKLVITISDQVGFSRISSYIDDSLKVSLADTVKKFAINNKTIKNDTKKTISEINALASTTTHRPKAKKSEAKSTAKKTTNTRTPRNKPKEEPVVVNENR</sequence>
<evidence type="ECO:0000313" key="2">
    <source>
        <dbReference type="EMBL" id="RCH78545.1"/>
    </source>
</evidence>
<dbReference type="PANTHER" id="PTHR13371:SF0">
    <property type="entry name" value="CENTROSOMAL PROTEIN OF 104 KDA"/>
    <property type="match status" value="1"/>
</dbReference>
<reference evidence="2 3" key="1">
    <citation type="journal article" date="2018" name="G3 (Bethesda)">
        <title>Phylogenetic and Phylogenomic Definition of Rhizopus Species.</title>
        <authorList>
            <person name="Gryganskyi A.P."/>
            <person name="Golan J."/>
            <person name="Dolatabadi S."/>
            <person name="Mondo S."/>
            <person name="Robb S."/>
            <person name="Idnurm A."/>
            <person name="Muszewska A."/>
            <person name="Steczkiewicz K."/>
            <person name="Masonjones S."/>
            <person name="Liao H.L."/>
            <person name="Gajdeczka M.T."/>
            <person name="Anike F."/>
            <person name="Vuek A."/>
            <person name="Anishchenko I.M."/>
            <person name="Voigt K."/>
            <person name="de Hoog G.S."/>
            <person name="Smith M.E."/>
            <person name="Heitman J."/>
            <person name="Vilgalys R."/>
            <person name="Stajich J.E."/>
        </authorList>
    </citation>
    <scope>NUCLEOTIDE SEQUENCE [LARGE SCALE GENOMIC DNA]</scope>
    <source>
        <strain evidence="2 3">LSU 92-RS-03</strain>
    </source>
</reference>
<feature type="non-terminal residue" evidence="2">
    <location>
        <position position="1"/>
    </location>
</feature>
<organism evidence="2 3">
    <name type="scientific">Rhizopus stolonifer</name>
    <name type="common">Rhizopus nigricans</name>
    <dbReference type="NCBI Taxonomy" id="4846"/>
    <lineage>
        <taxon>Eukaryota</taxon>
        <taxon>Fungi</taxon>
        <taxon>Fungi incertae sedis</taxon>
        <taxon>Mucoromycota</taxon>
        <taxon>Mucoromycotina</taxon>
        <taxon>Mucoromycetes</taxon>
        <taxon>Mucorales</taxon>
        <taxon>Mucorineae</taxon>
        <taxon>Rhizopodaceae</taxon>
        <taxon>Rhizopus</taxon>
    </lineage>
</organism>
<dbReference type="Gene3D" id="1.25.10.10">
    <property type="entry name" value="Leucine-rich Repeat Variant"/>
    <property type="match status" value="1"/>
</dbReference>
<dbReference type="PANTHER" id="PTHR13371">
    <property type="entry name" value="GLYCINE-, GLUTAMATE-, THIENYLCYCLOHEXYLPIPERIDINE-BINDING PROTEIN"/>
    <property type="match status" value="1"/>
</dbReference>
<accession>A0A367ILK2</accession>
<gene>
    <name evidence="2" type="ORF">CU098_002809</name>
</gene>
<dbReference type="GO" id="GO:0005929">
    <property type="term" value="C:cilium"/>
    <property type="evidence" value="ECO:0007669"/>
    <property type="project" value="TreeGrafter"/>
</dbReference>
<keyword evidence="3" id="KW-1185">Reference proteome</keyword>
<dbReference type="AlphaFoldDB" id="A0A367ILK2"/>
<feature type="region of interest" description="Disordered" evidence="1">
    <location>
        <begin position="357"/>
        <end position="400"/>
    </location>
</feature>
<dbReference type="InterPro" id="IPR011989">
    <property type="entry name" value="ARM-like"/>
</dbReference>
<feature type="region of interest" description="Disordered" evidence="1">
    <location>
        <begin position="32"/>
        <end position="70"/>
    </location>
</feature>
<protein>
    <submittedName>
        <fullName evidence="2">Uncharacterized protein</fullName>
    </submittedName>
</protein>
<dbReference type="Proteomes" id="UP000253551">
    <property type="component" value="Unassembled WGS sequence"/>
</dbReference>
<evidence type="ECO:0000256" key="1">
    <source>
        <dbReference type="SAM" id="MobiDB-lite"/>
    </source>
</evidence>
<dbReference type="InterPro" id="IPR016024">
    <property type="entry name" value="ARM-type_fold"/>
</dbReference>
<dbReference type="OrthoDB" id="66599at2759"/>
<dbReference type="Pfam" id="PF21040">
    <property type="entry name" value="CEP104-like_TOG"/>
    <property type="match status" value="1"/>
</dbReference>
<comment type="caution">
    <text evidence="2">The sequence shown here is derived from an EMBL/GenBank/DDBJ whole genome shotgun (WGS) entry which is preliminary data.</text>
</comment>
<evidence type="ECO:0000313" key="3">
    <source>
        <dbReference type="Proteomes" id="UP000253551"/>
    </source>
</evidence>